<accession>A0AB33IET3</accession>
<name>A0AB33IET3_ACEAC</name>
<organism evidence="1 2">
    <name type="scientific">Acetobacter aceti NBRC 14818</name>
    <dbReference type="NCBI Taxonomy" id="887700"/>
    <lineage>
        <taxon>Bacteria</taxon>
        <taxon>Pseudomonadati</taxon>
        <taxon>Pseudomonadota</taxon>
        <taxon>Alphaproteobacteria</taxon>
        <taxon>Acetobacterales</taxon>
        <taxon>Acetobacteraceae</taxon>
        <taxon>Acetobacter</taxon>
        <taxon>Acetobacter subgen. Acetobacter</taxon>
    </lineage>
</organism>
<evidence type="ECO:0000313" key="2">
    <source>
        <dbReference type="Proteomes" id="UP000516424"/>
    </source>
</evidence>
<dbReference type="EMBL" id="AP023410">
    <property type="protein sequence ID" value="BCK75503.1"/>
    <property type="molecule type" value="Genomic_DNA"/>
</dbReference>
<reference evidence="1 2" key="1">
    <citation type="journal article" date="2011" name="Microbiology">
        <title>Transcriptome response to different carbon sources in Acetobacter aceti.</title>
        <authorList>
            <person name="Sakurai K."/>
            <person name="Arai H."/>
            <person name="Ishii M."/>
            <person name="Igarashi Y."/>
        </authorList>
    </citation>
    <scope>NUCLEOTIDE SEQUENCE [LARGE SCALE GENOMIC DNA]</scope>
    <source>
        <strain evidence="1 2">NBRC 14818</strain>
    </source>
</reference>
<proteinExistence type="predicted"/>
<dbReference type="AlphaFoldDB" id="A0AB33IET3"/>
<sequence>MIVENDICYYVTWIVQKNVILNISYQIPICIQGIVDNDEARDGTGRKEA</sequence>
<evidence type="ECO:0000313" key="1">
    <source>
        <dbReference type="EMBL" id="BCK75503.1"/>
    </source>
</evidence>
<keyword evidence="2" id="KW-1185">Reference proteome</keyword>
<gene>
    <name evidence="1" type="ORF">EMQ_1109</name>
</gene>
<protein>
    <submittedName>
        <fullName evidence="1">Uncharacterized protein</fullName>
    </submittedName>
</protein>
<dbReference type="Proteomes" id="UP000516424">
    <property type="component" value="Chromosome"/>
</dbReference>